<evidence type="ECO:0000313" key="2">
    <source>
        <dbReference type="EMBL" id="RBP35159.1"/>
    </source>
</evidence>
<protein>
    <submittedName>
        <fullName evidence="2">Toxin ParE1/3/4</fullName>
    </submittedName>
</protein>
<sequence>MNYPVVFAPEAEEQVVALYNYIAKAASPDIAKRYTDGILSYCESFQSFPNRGYLRNDIRPGLRITHYKKRTIIAFQVGDERVSVLGVFYGGQDYETLLHDEPEDSQQSDLVIDPS</sequence>
<comment type="caution">
    <text evidence="2">The sequence shown here is derived from an EMBL/GenBank/DDBJ whole genome shotgun (WGS) entry which is preliminary data.</text>
</comment>
<keyword evidence="3" id="KW-1185">Reference proteome</keyword>
<dbReference type="Pfam" id="PF05016">
    <property type="entry name" value="ParE_toxin"/>
    <property type="match status" value="1"/>
</dbReference>
<dbReference type="InterPro" id="IPR035093">
    <property type="entry name" value="RelE/ParE_toxin_dom_sf"/>
</dbReference>
<name>A0A366H013_9BURK</name>
<gene>
    <name evidence="2" type="ORF">DFR37_11921</name>
</gene>
<dbReference type="AlphaFoldDB" id="A0A366H013"/>
<dbReference type="Proteomes" id="UP000253628">
    <property type="component" value="Unassembled WGS sequence"/>
</dbReference>
<dbReference type="InterPro" id="IPR007712">
    <property type="entry name" value="RelE/ParE_toxin"/>
</dbReference>
<accession>A0A366H013</accession>
<dbReference type="RefSeq" id="WP_113935155.1">
    <property type="nucleotide sequence ID" value="NZ_JACCEU010000015.1"/>
</dbReference>
<keyword evidence="1" id="KW-1277">Toxin-antitoxin system</keyword>
<evidence type="ECO:0000256" key="1">
    <source>
        <dbReference type="ARBA" id="ARBA00022649"/>
    </source>
</evidence>
<dbReference type="EMBL" id="QNRQ01000019">
    <property type="protein sequence ID" value="RBP35159.1"/>
    <property type="molecule type" value="Genomic_DNA"/>
</dbReference>
<proteinExistence type="predicted"/>
<reference evidence="2 3" key="1">
    <citation type="submission" date="2018-06" db="EMBL/GenBank/DDBJ databases">
        <title>Genomic Encyclopedia of Type Strains, Phase IV (KMG-IV): sequencing the most valuable type-strain genomes for metagenomic binning, comparative biology and taxonomic classification.</title>
        <authorList>
            <person name="Goeker M."/>
        </authorList>
    </citation>
    <scope>NUCLEOTIDE SEQUENCE [LARGE SCALE GENOMIC DNA]</scope>
    <source>
        <strain evidence="2 3">DSM 25520</strain>
    </source>
</reference>
<evidence type="ECO:0000313" key="3">
    <source>
        <dbReference type="Proteomes" id="UP000253628"/>
    </source>
</evidence>
<organism evidence="2 3">
    <name type="scientific">Eoetvoesiella caeni</name>
    <dbReference type="NCBI Taxonomy" id="645616"/>
    <lineage>
        <taxon>Bacteria</taxon>
        <taxon>Pseudomonadati</taxon>
        <taxon>Pseudomonadota</taxon>
        <taxon>Betaproteobacteria</taxon>
        <taxon>Burkholderiales</taxon>
        <taxon>Alcaligenaceae</taxon>
        <taxon>Eoetvoesiella</taxon>
    </lineage>
</organism>
<dbReference type="OrthoDB" id="9814952at2"/>
<dbReference type="Gene3D" id="3.30.2310.20">
    <property type="entry name" value="RelE-like"/>
    <property type="match status" value="1"/>
</dbReference>